<evidence type="ECO:0000256" key="2">
    <source>
        <dbReference type="ARBA" id="ARBA00005700"/>
    </source>
</evidence>
<dbReference type="GO" id="GO:0005524">
    <property type="term" value="F:ATP binding"/>
    <property type="evidence" value="ECO:0007669"/>
    <property type="project" value="UniProtKB-KW"/>
</dbReference>
<dbReference type="GO" id="GO:0004527">
    <property type="term" value="F:exonuclease activity"/>
    <property type="evidence" value="ECO:0007669"/>
    <property type="project" value="UniProtKB-KW"/>
</dbReference>
<evidence type="ECO:0000259" key="13">
    <source>
        <dbReference type="PROSITE" id="PS50887"/>
    </source>
</evidence>
<dbReference type="AlphaFoldDB" id="A0A7V4CPC0"/>
<evidence type="ECO:0000313" key="14">
    <source>
        <dbReference type="EMBL" id="HGQ77987.1"/>
    </source>
</evidence>
<name>A0A7V4CPC0_FERPE</name>
<evidence type="ECO:0000256" key="9">
    <source>
        <dbReference type="ARBA" id="ARBA00022839"/>
    </source>
</evidence>
<dbReference type="GO" id="GO:0051607">
    <property type="term" value="P:defense response to virus"/>
    <property type="evidence" value="ECO:0007669"/>
    <property type="project" value="UniProtKB-KW"/>
</dbReference>
<dbReference type="Pfam" id="PF18211">
    <property type="entry name" value="Csm1_B"/>
    <property type="match status" value="1"/>
</dbReference>
<keyword evidence="9" id="KW-0269">Exonuclease</keyword>
<dbReference type="InterPro" id="IPR000160">
    <property type="entry name" value="GGDEF_dom"/>
</dbReference>
<dbReference type="PROSITE" id="PS50887">
    <property type="entry name" value="GGDEF"/>
    <property type="match status" value="1"/>
</dbReference>
<proteinExistence type="inferred from homology"/>
<dbReference type="Pfam" id="PF22335">
    <property type="entry name" value="Cas10-Cmr2_palm2"/>
    <property type="match status" value="1"/>
</dbReference>
<dbReference type="GO" id="GO:0004519">
    <property type="term" value="F:endonuclease activity"/>
    <property type="evidence" value="ECO:0007669"/>
    <property type="project" value="UniProtKB-KW"/>
</dbReference>
<evidence type="ECO:0000256" key="10">
    <source>
        <dbReference type="ARBA" id="ARBA00022840"/>
    </source>
</evidence>
<dbReference type="InterPro" id="IPR041062">
    <property type="entry name" value="Csm1_B"/>
</dbReference>
<evidence type="ECO:0000256" key="11">
    <source>
        <dbReference type="ARBA" id="ARBA00023118"/>
    </source>
</evidence>
<keyword evidence="4" id="KW-0808">Transferase</keyword>
<dbReference type="InterPro" id="IPR043128">
    <property type="entry name" value="Rev_trsase/Diguanyl_cyclase"/>
</dbReference>
<comment type="caution">
    <text evidence="14">The sequence shown here is derived from an EMBL/GenBank/DDBJ whole genome shotgun (WGS) entry which is preliminary data.</text>
</comment>
<evidence type="ECO:0000256" key="12">
    <source>
        <dbReference type="ARBA" id="ARBA00032922"/>
    </source>
</evidence>
<protein>
    <recommendedName>
        <fullName evidence="3">CRISPR system single-strand-specific deoxyribonuclease Cas10/Csm1 (subtype III-A)</fullName>
    </recommendedName>
    <alternativeName>
        <fullName evidence="12">Cyclic oligoadenylate synthase</fullName>
    </alternativeName>
</protein>
<dbReference type="InterPro" id="IPR013408">
    <property type="entry name" value="Cas10/Csm1"/>
</dbReference>
<comment type="similarity">
    <text evidence="2">Belongs to the CRISPR-associated Cas10/Csm1 family.</text>
</comment>
<dbReference type="InterPro" id="IPR054767">
    <property type="entry name" value="Cas10-Cmr2_palm2"/>
</dbReference>
<dbReference type="Gene3D" id="3.30.70.270">
    <property type="match status" value="1"/>
</dbReference>
<evidence type="ECO:0000256" key="4">
    <source>
        <dbReference type="ARBA" id="ARBA00022679"/>
    </source>
</evidence>
<evidence type="ECO:0000256" key="3">
    <source>
        <dbReference type="ARBA" id="ARBA00014333"/>
    </source>
</evidence>
<organism evidence="14">
    <name type="scientific">Fervidobacterium pennivorans</name>
    <dbReference type="NCBI Taxonomy" id="93466"/>
    <lineage>
        <taxon>Bacteria</taxon>
        <taxon>Thermotogati</taxon>
        <taxon>Thermotogota</taxon>
        <taxon>Thermotogae</taxon>
        <taxon>Thermotogales</taxon>
        <taxon>Fervidobacteriaceae</taxon>
        <taxon>Fervidobacterium</taxon>
    </lineage>
</organism>
<dbReference type="PANTHER" id="PTHR36528:SF1">
    <property type="entry name" value="CRISPR SYSTEM SINGLE-STRAND-SPECIFIC DEOXYRIBONUCLEASE CAS10_CSM1 (SUBTYPE III-A)"/>
    <property type="match status" value="1"/>
</dbReference>
<accession>A0A7V4CPC0</accession>
<dbReference type="SUPFAM" id="SSF109604">
    <property type="entry name" value="HD-domain/PDEase-like"/>
    <property type="match status" value="1"/>
</dbReference>
<evidence type="ECO:0000256" key="1">
    <source>
        <dbReference type="ARBA" id="ARBA00001968"/>
    </source>
</evidence>
<evidence type="ECO:0000256" key="6">
    <source>
        <dbReference type="ARBA" id="ARBA00022741"/>
    </source>
</evidence>
<evidence type="ECO:0000256" key="5">
    <source>
        <dbReference type="ARBA" id="ARBA00022722"/>
    </source>
</evidence>
<keyword evidence="5" id="KW-0540">Nuclease</keyword>
<dbReference type="NCBIfam" id="TIGR02578">
    <property type="entry name" value="cas_TM1811_Csm1"/>
    <property type="match status" value="1"/>
</dbReference>
<evidence type="ECO:0000256" key="7">
    <source>
        <dbReference type="ARBA" id="ARBA00022759"/>
    </source>
</evidence>
<gene>
    <name evidence="14" type="primary">cas10</name>
    <name evidence="14" type="ORF">ENU12_08865</name>
</gene>
<dbReference type="InterPro" id="IPR052117">
    <property type="entry name" value="Cas10/Csm1_subtype-III-A"/>
</dbReference>
<dbReference type="InterPro" id="IPR006674">
    <property type="entry name" value="HD_domain"/>
</dbReference>
<keyword evidence="7" id="KW-0255">Endonuclease</keyword>
<dbReference type="Pfam" id="PF01966">
    <property type="entry name" value="HD"/>
    <property type="match status" value="1"/>
</dbReference>
<keyword evidence="6" id="KW-0547">Nucleotide-binding</keyword>
<dbReference type="GO" id="GO:0016740">
    <property type="term" value="F:transferase activity"/>
    <property type="evidence" value="ECO:0007669"/>
    <property type="project" value="UniProtKB-KW"/>
</dbReference>
<dbReference type="PANTHER" id="PTHR36528">
    <property type="entry name" value="CRISPR SYSTEM SINGLE-STRAND-SPECIFIC DEOXYRIBONUCLEASE CAS10/CSM1 (SUBTYPE III-A)"/>
    <property type="match status" value="1"/>
</dbReference>
<sequence>MPVNGQGNKKWKDVLYLASLFHDIGKFRQRGKMSEELRSAIKKEYNYEIKTASSGLAHQFVGAYIYKNSKLPYREDVSTIISKHHDNLQNLVSEYEILTKIVSIADRISSNERTDYSAPEDEKIKYMKSIISRVSLANRQKEDYYRPLSRFSLAESVKQPGEFTGTPEEHYEKLWKEFEPLLKDSDLENLWKENPEGVYERLYYLLKEYTSTVPSAFYYSEPDISLFSHASSTAAIAVALYAQLGDKLFEKQNDRFVYASSELSRIEDLVRRLQNNQNVPASDDPELFGVIKGDISGIQDFIYKTSIKNGLKKLRARSFFIAYLAEIIAKYIVRKEGLYNSNILYCGGGHFYLLVPASTIDRLGEYQNEIDKKIYNAFGLDLSVLLGGIKINFSRLLNFDVHDELARLLEQKKNKKFATVVDLEMFLPEDFSGPRCPYCGRRMDQVGSDEYECEFCESFVEVGYNLANSKYLTIKYLTIEPIPEITRKPRDVFDVFRSFGFELKFDNEPNKLAYAIEKSHEGTYDPMSAMYPIKMASYVSRKYIGKDDKPIVADLETIADESKGVKRWAILRGDVDNLGSIFKSLSGTFGQNVKSAPISYVATLSSELEIFFSVVLERFVREEYENCNVIYSGGDDFMILGPWNELPLLADTIRKKFFEFSKNDELSISMAIAIAPSKKYPVYKLGTIAGELLDEKAKSYKRNGKEKAALYFLRGCMGWEEFDKAKELKDKLQELIEKYDVTKNLLHVLDVFANRPKERLKIWRLYYYVGRLMERKDAETKKAIKDFFDSILVNYNQLYPKLDIVVRWVHDETRKVEREEEEQEEISLANH</sequence>
<dbReference type="EMBL" id="DTBH01000181">
    <property type="protein sequence ID" value="HGQ77987.1"/>
    <property type="molecule type" value="Genomic_DNA"/>
</dbReference>
<comment type="cofactor">
    <cofactor evidence="1">
        <name>a divalent metal cation</name>
        <dbReference type="ChEBI" id="CHEBI:60240"/>
    </cofactor>
</comment>
<evidence type="ECO:0000256" key="8">
    <source>
        <dbReference type="ARBA" id="ARBA00022801"/>
    </source>
</evidence>
<keyword evidence="11" id="KW-0051">Antiviral defense</keyword>
<reference evidence="14" key="1">
    <citation type="journal article" date="2020" name="mSystems">
        <title>Genome- and Community-Level Interaction Insights into Carbon Utilization and Element Cycling Functions of Hydrothermarchaeota in Hydrothermal Sediment.</title>
        <authorList>
            <person name="Zhou Z."/>
            <person name="Liu Y."/>
            <person name="Xu W."/>
            <person name="Pan J."/>
            <person name="Luo Z.H."/>
            <person name="Li M."/>
        </authorList>
    </citation>
    <scope>NUCLEOTIDE SEQUENCE [LARGE SCALE GENOMIC DNA]</scope>
    <source>
        <strain evidence="14">SpSt-640</strain>
    </source>
</reference>
<keyword evidence="10" id="KW-0067">ATP-binding</keyword>
<keyword evidence="8" id="KW-0378">Hydrolase</keyword>
<feature type="domain" description="GGDEF" evidence="13">
    <location>
        <begin position="566"/>
        <end position="713"/>
    </location>
</feature>
<dbReference type="Gene3D" id="1.10.3210.10">
    <property type="entry name" value="Hypothetical protein af1432"/>
    <property type="match status" value="1"/>
</dbReference>